<feature type="region of interest" description="Disordered" evidence="1">
    <location>
        <begin position="1"/>
        <end position="44"/>
    </location>
</feature>
<evidence type="ECO:0000313" key="2">
    <source>
        <dbReference type="EMBL" id="OVF06960.1"/>
    </source>
</evidence>
<comment type="caution">
    <text evidence="2">The sequence shown here is derived from an EMBL/GenBank/DDBJ whole genome shotgun (WGS) entry which is preliminary data.</text>
</comment>
<accession>A0AA91PX45</accession>
<feature type="compositionally biased region" description="Basic and acidic residues" evidence="1">
    <location>
        <begin position="13"/>
        <end position="28"/>
    </location>
</feature>
<reference evidence="2 3" key="1">
    <citation type="submission" date="2017-04" db="EMBL/GenBank/DDBJ databases">
        <title>Draft genome of the yeast Clavispora lusitaniae type strain CBS 6936.</title>
        <authorList>
            <person name="Durrens P."/>
            <person name="Klopp C."/>
            <person name="Biteau N."/>
            <person name="Fitton-Ouhabi V."/>
            <person name="Dementhon K."/>
            <person name="Accoceberry I."/>
            <person name="Sherman D.J."/>
            <person name="Noel T."/>
        </authorList>
    </citation>
    <scope>NUCLEOTIDE SEQUENCE [LARGE SCALE GENOMIC DNA]</scope>
    <source>
        <strain evidence="2 3">CBS 6936</strain>
    </source>
</reference>
<dbReference type="KEGG" id="clus:A9F13_16g00561"/>
<organism evidence="2 3">
    <name type="scientific">Clavispora lusitaniae</name>
    <name type="common">Candida lusitaniae</name>
    <dbReference type="NCBI Taxonomy" id="36911"/>
    <lineage>
        <taxon>Eukaryota</taxon>
        <taxon>Fungi</taxon>
        <taxon>Dikarya</taxon>
        <taxon>Ascomycota</taxon>
        <taxon>Saccharomycotina</taxon>
        <taxon>Pichiomycetes</taxon>
        <taxon>Metschnikowiaceae</taxon>
        <taxon>Clavispora</taxon>
    </lineage>
</organism>
<evidence type="ECO:0000256" key="1">
    <source>
        <dbReference type="SAM" id="MobiDB-lite"/>
    </source>
</evidence>
<dbReference type="Proteomes" id="UP000195602">
    <property type="component" value="Unassembled WGS sequence"/>
</dbReference>
<evidence type="ECO:0000313" key="3">
    <source>
        <dbReference type="Proteomes" id="UP000195602"/>
    </source>
</evidence>
<sequence length="87" mass="10191">MPPVETAQPTLSHQDHSPLREEQHDVHPDLQSVHAGDLRDLSSDLHPINELDKDLDWGEDHKWNESHDQKWGDQEDHGKWDWLSMTL</sequence>
<protein>
    <submittedName>
        <fullName evidence="2">Uncharacterized protein</fullName>
    </submittedName>
</protein>
<name>A0AA91PX45_CLALS</name>
<gene>
    <name evidence="2" type="ORF">A9F13_16g00561</name>
</gene>
<dbReference type="AlphaFoldDB" id="A0AA91PX45"/>
<dbReference type="EMBL" id="LYUB02000016">
    <property type="protein sequence ID" value="OVF06960.1"/>
    <property type="molecule type" value="Genomic_DNA"/>
</dbReference>
<proteinExistence type="predicted"/>